<dbReference type="InterPro" id="IPR008547">
    <property type="entry name" value="DUF829_TMEM53"/>
</dbReference>
<dbReference type="GO" id="GO:0031965">
    <property type="term" value="C:nuclear membrane"/>
    <property type="evidence" value="ECO:0007669"/>
    <property type="project" value="UniProtKB-SubCell"/>
</dbReference>
<keyword evidence="4" id="KW-0472">Membrane</keyword>
<evidence type="ECO:0000256" key="5">
    <source>
        <dbReference type="ARBA" id="ARBA00023242"/>
    </source>
</evidence>
<protein>
    <submittedName>
        <fullName evidence="7">Uncharacterized protein</fullName>
    </submittedName>
</protein>
<keyword evidence="5" id="KW-0539">Nucleus</keyword>
<evidence type="ECO:0000256" key="6">
    <source>
        <dbReference type="ARBA" id="ARBA00037847"/>
    </source>
</evidence>
<evidence type="ECO:0000256" key="1">
    <source>
        <dbReference type="ARBA" id="ARBA00004126"/>
    </source>
</evidence>
<sequence length="326" mass="35980">MDMTGPEPALHDGNDSDITQDPYLYGFRRLGEQVYYHEVQTSDAPRVPEDVPPPDLIILCSWLYALPKHIAKYTNAYQRLYPDTPILLLKQDGPDLMWRPNAWQMTNLKPAVDIVKAAENGKNSRLKVLMHVWSNGGSFTACQLADAYAASARAESSGPGWVAGPVTLLPISALVIDSAPSIPDMRSGFVAMSQGMPSSLPGPVRKVGGALMYSFMLSASVAGRILGVEGVITGMRRKLNDAYGAFMVRGVRRVYIYSESDELVPWRHVEMHAREARNVLDKRVAGSGKEQVKLEKFVASRHVGHVMVDAGRYWDIVKAQWAKVVA</sequence>
<accession>A0AAN8EC71</accession>
<gene>
    <name evidence="7" type="ORF">OHC33_006966</name>
</gene>
<name>A0AAN8EC71_9EURO</name>
<evidence type="ECO:0000256" key="2">
    <source>
        <dbReference type="ARBA" id="ARBA00022692"/>
    </source>
</evidence>
<dbReference type="Pfam" id="PF05705">
    <property type="entry name" value="DUF829"/>
    <property type="match status" value="1"/>
</dbReference>
<reference evidence="7 8" key="1">
    <citation type="submission" date="2022-12" db="EMBL/GenBank/DDBJ databases">
        <title>Genomic features and morphological characterization of a novel Knufia sp. strain isolated from spacecraft assembly facility.</title>
        <authorList>
            <person name="Teixeira M."/>
            <person name="Chander A.M."/>
            <person name="Stajich J.E."/>
            <person name="Venkateswaran K."/>
        </authorList>
    </citation>
    <scope>NUCLEOTIDE SEQUENCE [LARGE SCALE GENOMIC DNA]</scope>
    <source>
        <strain evidence="7 8">FJI-L2-BK-P2</strain>
    </source>
</reference>
<evidence type="ECO:0000313" key="7">
    <source>
        <dbReference type="EMBL" id="KAK5952079.1"/>
    </source>
</evidence>
<evidence type="ECO:0000256" key="3">
    <source>
        <dbReference type="ARBA" id="ARBA00022989"/>
    </source>
</evidence>
<dbReference type="PANTHER" id="PTHR12265">
    <property type="entry name" value="TRANSMEMBRANE PROTEIN 53"/>
    <property type="match status" value="1"/>
</dbReference>
<dbReference type="EMBL" id="JAKLMC020000017">
    <property type="protein sequence ID" value="KAK5952079.1"/>
    <property type="molecule type" value="Genomic_DNA"/>
</dbReference>
<organism evidence="7 8">
    <name type="scientific">Knufia fluminis</name>
    <dbReference type="NCBI Taxonomy" id="191047"/>
    <lineage>
        <taxon>Eukaryota</taxon>
        <taxon>Fungi</taxon>
        <taxon>Dikarya</taxon>
        <taxon>Ascomycota</taxon>
        <taxon>Pezizomycotina</taxon>
        <taxon>Eurotiomycetes</taxon>
        <taxon>Chaetothyriomycetidae</taxon>
        <taxon>Chaetothyriales</taxon>
        <taxon>Trichomeriaceae</taxon>
        <taxon>Knufia</taxon>
    </lineage>
</organism>
<evidence type="ECO:0000256" key="4">
    <source>
        <dbReference type="ARBA" id="ARBA00023136"/>
    </source>
</evidence>
<comment type="subcellular location">
    <subcellularLocation>
        <location evidence="6">Endomembrane system</location>
        <topology evidence="6">Single-pass membrane protein</topology>
    </subcellularLocation>
    <subcellularLocation>
        <location evidence="1">Nucleus membrane</location>
    </subcellularLocation>
</comment>
<keyword evidence="2" id="KW-0812">Transmembrane</keyword>
<evidence type="ECO:0000313" key="8">
    <source>
        <dbReference type="Proteomes" id="UP001316803"/>
    </source>
</evidence>
<proteinExistence type="predicted"/>
<dbReference type="PANTHER" id="PTHR12265:SF30">
    <property type="entry name" value="TRANSMEMBRANE PROTEIN 53"/>
    <property type="match status" value="1"/>
</dbReference>
<dbReference type="Proteomes" id="UP001316803">
    <property type="component" value="Unassembled WGS sequence"/>
</dbReference>
<keyword evidence="3" id="KW-1133">Transmembrane helix</keyword>
<keyword evidence="8" id="KW-1185">Reference proteome</keyword>
<dbReference type="AlphaFoldDB" id="A0AAN8EC71"/>
<comment type="caution">
    <text evidence="7">The sequence shown here is derived from an EMBL/GenBank/DDBJ whole genome shotgun (WGS) entry which is preliminary data.</text>
</comment>